<dbReference type="GO" id="GO:0006123">
    <property type="term" value="P:mitochondrial electron transport, cytochrome c to oxygen"/>
    <property type="evidence" value="ECO:0007669"/>
    <property type="project" value="InterPro"/>
</dbReference>
<accession>A0A9P0CYM5</accession>
<dbReference type="AlphaFoldDB" id="A0A9P0CYM5"/>
<dbReference type="InterPro" id="IPR036539">
    <property type="entry name" value="Cyt_c_oxidase_su7a_sf"/>
</dbReference>
<evidence type="ECO:0000256" key="2">
    <source>
        <dbReference type="ARBA" id="ARBA00009331"/>
    </source>
</evidence>
<keyword evidence="6" id="KW-1133">Transmembrane helix</keyword>
<proteinExistence type="inferred from homology"/>
<keyword evidence="6" id="KW-0812">Transmembrane</keyword>
<evidence type="ECO:0000313" key="7">
    <source>
        <dbReference type="EMBL" id="CAH1108720.1"/>
    </source>
</evidence>
<organism evidence="7 8">
    <name type="scientific">Psylliodes chrysocephalus</name>
    <dbReference type="NCBI Taxonomy" id="3402493"/>
    <lineage>
        <taxon>Eukaryota</taxon>
        <taxon>Metazoa</taxon>
        <taxon>Ecdysozoa</taxon>
        <taxon>Arthropoda</taxon>
        <taxon>Hexapoda</taxon>
        <taxon>Insecta</taxon>
        <taxon>Pterygota</taxon>
        <taxon>Neoptera</taxon>
        <taxon>Endopterygota</taxon>
        <taxon>Coleoptera</taxon>
        <taxon>Polyphaga</taxon>
        <taxon>Cucujiformia</taxon>
        <taxon>Chrysomeloidea</taxon>
        <taxon>Chrysomelidae</taxon>
        <taxon>Galerucinae</taxon>
        <taxon>Alticini</taxon>
        <taxon>Psylliodes</taxon>
    </lineage>
</organism>
<name>A0A9P0CYM5_9CUCU</name>
<feature type="transmembrane region" description="Helical" evidence="6">
    <location>
        <begin position="102"/>
        <end position="127"/>
    </location>
</feature>
<feature type="transmembrane region" description="Helical" evidence="6">
    <location>
        <begin position="54"/>
        <end position="71"/>
    </location>
</feature>
<keyword evidence="8" id="KW-1185">Reference proteome</keyword>
<keyword evidence="3" id="KW-0999">Mitochondrion inner membrane</keyword>
<comment type="subcellular location">
    <subcellularLocation>
        <location evidence="1">Mitochondrion inner membrane</location>
    </subcellularLocation>
</comment>
<evidence type="ECO:0000256" key="4">
    <source>
        <dbReference type="ARBA" id="ARBA00023128"/>
    </source>
</evidence>
<dbReference type="GO" id="GO:0005743">
    <property type="term" value="C:mitochondrial inner membrane"/>
    <property type="evidence" value="ECO:0007669"/>
    <property type="project" value="UniProtKB-SubCell"/>
</dbReference>
<dbReference type="Proteomes" id="UP001153636">
    <property type="component" value="Chromosome 3"/>
</dbReference>
<dbReference type="OrthoDB" id="5966508at2759"/>
<evidence type="ECO:0000313" key="8">
    <source>
        <dbReference type="Proteomes" id="UP001153636"/>
    </source>
</evidence>
<keyword evidence="5 6" id="KW-0472">Membrane</keyword>
<dbReference type="SUPFAM" id="SSF81419">
    <property type="entry name" value="Mitochondrial cytochrome c oxidase subunit VIIa"/>
    <property type="match status" value="1"/>
</dbReference>
<dbReference type="InterPro" id="IPR039297">
    <property type="entry name" value="COX7a"/>
</dbReference>
<evidence type="ECO:0000256" key="3">
    <source>
        <dbReference type="ARBA" id="ARBA00022792"/>
    </source>
</evidence>
<dbReference type="GO" id="GO:0045277">
    <property type="term" value="C:respiratory chain complex IV"/>
    <property type="evidence" value="ECO:0007669"/>
    <property type="project" value="InterPro"/>
</dbReference>
<reference evidence="7" key="1">
    <citation type="submission" date="2022-01" db="EMBL/GenBank/DDBJ databases">
        <authorList>
            <person name="King R."/>
        </authorList>
    </citation>
    <scope>NUCLEOTIDE SEQUENCE</scope>
</reference>
<dbReference type="Gene3D" id="4.10.91.10">
    <property type="entry name" value="Cytochrome c oxidase, subunit VIIa"/>
    <property type="match status" value="1"/>
</dbReference>
<dbReference type="EMBL" id="OV651815">
    <property type="protein sequence ID" value="CAH1108720.1"/>
    <property type="molecule type" value="Genomic_DNA"/>
</dbReference>
<comment type="similarity">
    <text evidence="2">Belongs to the cytochrome c oxidase VIIa family.</text>
</comment>
<keyword evidence="4" id="KW-0496">Mitochondrion</keyword>
<evidence type="ECO:0000256" key="5">
    <source>
        <dbReference type="ARBA" id="ARBA00023136"/>
    </source>
</evidence>
<gene>
    <name evidence="7" type="ORF">PSYICH_LOCUS9326</name>
</gene>
<evidence type="ECO:0000256" key="6">
    <source>
        <dbReference type="SAM" id="Phobius"/>
    </source>
</evidence>
<evidence type="ECO:0000256" key="1">
    <source>
        <dbReference type="ARBA" id="ARBA00004273"/>
    </source>
</evidence>
<protein>
    <submittedName>
        <fullName evidence="7">Uncharacterized protein</fullName>
    </submittedName>
</protein>
<sequence length="159" mass="18519">MLTYNIFNLTNYTIKRNCCTKNRPDKVKKLKHLQDRFQCDDGLPVWLKTPRDRLLFKITALGCAFGVTWGFPIPTPTKHPAIVALYRSLSVGVFSQTGCPSAHWYCFCSFFIFAIFSRLVTSVTFLLNTMFVNFKRSATNILIFFDFYVKLDNKKYRNI</sequence>
<dbReference type="Pfam" id="PF02238">
    <property type="entry name" value="COX7a"/>
    <property type="match status" value="1"/>
</dbReference>